<keyword evidence="2 6" id="KW-0678">Repressor</keyword>
<evidence type="ECO:0000259" key="7">
    <source>
        <dbReference type="PROSITE" id="PS51754"/>
    </source>
</evidence>
<dbReference type="GO" id="GO:0005634">
    <property type="term" value="C:nucleus"/>
    <property type="evidence" value="ECO:0007669"/>
    <property type="project" value="UniProtKB-SubCell"/>
</dbReference>
<comment type="function">
    <text evidence="6">Transcriptional repressor that regulates multiple aspects of plant growth and development.</text>
</comment>
<evidence type="ECO:0000256" key="2">
    <source>
        <dbReference type="ARBA" id="ARBA00022491"/>
    </source>
</evidence>
<sequence length="128" mass="14754">MCQPKGSVAHTLPYLQYSITMNLEELNKNAKKKRLERVSFSASLPDDVRGVFADSNCAVKYSSDPFVDIRKSIVEMLRYVKVQDWNDVEELIYCYIALNSPEIHIYIKDAFLSLASPLDNKRDPTYKK</sequence>
<accession>A0A2U1P9G0</accession>
<evidence type="ECO:0000313" key="8">
    <source>
        <dbReference type="EMBL" id="PWA82393.1"/>
    </source>
</evidence>
<dbReference type="PANTHER" id="PTHR33057:SF110">
    <property type="entry name" value="TRANSCRIPTION REPRESSOR"/>
    <property type="match status" value="1"/>
</dbReference>
<dbReference type="OrthoDB" id="1928390at2759"/>
<dbReference type="InterPro" id="IPR006458">
    <property type="entry name" value="Ovate_C"/>
</dbReference>
<dbReference type="EMBL" id="PKPP01001478">
    <property type="protein sequence ID" value="PWA82393.1"/>
    <property type="molecule type" value="Genomic_DNA"/>
</dbReference>
<evidence type="ECO:0000256" key="1">
    <source>
        <dbReference type="ARBA" id="ARBA00004123"/>
    </source>
</evidence>
<protein>
    <recommendedName>
        <fullName evidence="6">Transcription repressor</fullName>
    </recommendedName>
    <alternativeName>
        <fullName evidence="6">Ovate family protein</fullName>
    </alternativeName>
</protein>
<dbReference type="PANTHER" id="PTHR33057">
    <property type="entry name" value="TRANSCRIPTION REPRESSOR OFP7-RELATED"/>
    <property type="match status" value="1"/>
</dbReference>
<keyword evidence="3 6" id="KW-0805">Transcription regulation</keyword>
<keyword evidence="9" id="KW-1185">Reference proteome</keyword>
<organism evidence="8 9">
    <name type="scientific">Artemisia annua</name>
    <name type="common">Sweet wormwood</name>
    <dbReference type="NCBI Taxonomy" id="35608"/>
    <lineage>
        <taxon>Eukaryota</taxon>
        <taxon>Viridiplantae</taxon>
        <taxon>Streptophyta</taxon>
        <taxon>Embryophyta</taxon>
        <taxon>Tracheophyta</taxon>
        <taxon>Spermatophyta</taxon>
        <taxon>Magnoliopsida</taxon>
        <taxon>eudicotyledons</taxon>
        <taxon>Gunneridae</taxon>
        <taxon>Pentapetalae</taxon>
        <taxon>asterids</taxon>
        <taxon>campanulids</taxon>
        <taxon>Asterales</taxon>
        <taxon>Asteraceae</taxon>
        <taxon>Asteroideae</taxon>
        <taxon>Anthemideae</taxon>
        <taxon>Artemisiinae</taxon>
        <taxon>Artemisia</taxon>
    </lineage>
</organism>
<evidence type="ECO:0000256" key="3">
    <source>
        <dbReference type="ARBA" id="ARBA00023015"/>
    </source>
</evidence>
<comment type="subcellular location">
    <subcellularLocation>
        <location evidence="1 6">Nucleus</location>
    </subcellularLocation>
</comment>
<proteinExistence type="predicted"/>
<dbReference type="Pfam" id="PF04844">
    <property type="entry name" value="Ovate"/>
    <property type="match status" value="1"/>
</dbReference>
<feature type="domain" description="OVATE" evidence="7">
    <location>
        <begin position="58"/>
        <end position="117"/>
    </location>
</feature>
<evidence type="ECO:0000256" key="4">
    <source>
        <dbReference type="ARBA" id="ARBA00023163"/>
    </source>
</evidence>
<dbReference type="Proteomes" id="UP000245207">
    <property type="component" value="Unassembled WGS sequence"/>
</dbReference>
<name>A0A2U1P9G0_ARTAN</name>
<dbReference type="AlphaFoldDB" id="A0A2U1P9G0"/>
<dbReference type="GO" id="GO:0045892">
    <property type="term" value="P:negative regulation of DNA-templated transcription"/>
    <property type="evidence" value="ECO:0007669"/>
    <property type="project" value="UniProtKB-UniRule"/>
</dbReference>
<gene>
    <name evidence="8" type="ORF">CTI12_AA179180</name>
</gene>
<reference evidence="8 9" key="1">
    <citation type="journal article" date="2018" name="Mol. Plant">
        <title>The genome of Artemisia annua provides insight into the evolution of Asteraceae family and artemisinin biosynthesis.</title>
        <authorList>
            <person name="Shen Q."/>
            <person name="Zhang L."/>
            <person name="Liao Z."/>
            <person name="Wang S."/>
            <person name="Yan T."/>
            <person name="Shi P."/>
            <person name="Liu M."/>
            <person name="Fu X."/>
            <person name="Pan Q."/>
            <person name="Wang Y."/>
            <person name="Lv Z."/>
            <person name="Lu X."/>
            <person name="Zhang F."/>
            <person name="Jiang W."/>
            <person name="Ma Y."/>
            <person name="Chen M."/>
            <person name="Hao X."/>
            <person name="Li L."/>
            <person name="Tang Y."/>
            <person name="Lv G."/>
            <person name="Zhou Y."/>
            <person name="Sun X."/>
            <person name="Brodelius P.E."/>
            <person name="Rose J.K.C."/>
            <person name="Tang K."/>
        </authorList>
    </citation>
    <scope>NUCLEOTIDE SEQUENCE [LARGE SCALE GENOMIC DNA]</scope>
    <source>
        <strain evidence="9">cv. Huhao1</strain>
        <tissue evidence="8">Leaf</tissue>
    </source>
</reference>
<dbReference type="InterPro" id="IPR038933">
    <property type="entry name" value="Ovate"/>
</dbReference>
<evidence type="ECO:0000256" key="5">
    <source>
        <dbReference type="ARBA" id="ARBA00023242"/>
    </source>
</evidence>
<keyword evidence="4 6" id="KW-0804">Transcription</keyword>
<evidence type="ECO:0000313" key="9">
    <source>
        <dbReference type="Proteomes" id="UP000245207"/>
    </source>
</evidence>
<evidence type="ECO:0000256" key="6">
    <source>
        <dbReference type="RuleBase" id="RU367028"/>
    </source>
</evidence>
<dbReference type="PROSITE" id="PS51754">
    <property type="entry name" value="OVATE"/>
    <property type="match status" value="1"/>
</dbReference>
<comment type="caution">
    <text evidence="8">The sequence shown here is derived from an EMBL/GenBank/DDBJ whole genome shotgun (WGS) entry which is preliminary data.</text>
</comment>
<keyword evidence="5 6" id="KW-0539">Nucleus</keyword>